<feature type="domain" description="Ice-binding protein C-terminal" evidence="2">
    <location>
        <begin position="169"/>
        <end position="193"/>
    </location>
</feature>
<evidence type="ECO:0000313" key="4">
    <source>
        <dbReference type="Proteomes" id="UP001597206"/>
    </source>
</evidence>
<sequence length="198" mass="21162">MKKRFTVLSAALVAFLMTSSTYAASYSFNYEASDSSHFQGVSGDFGSNINIGDTVTFTLTASSGNAFSASIGDNIWAILGLLDSPISGGTRYSDYSWSFYNQGALVGSGSSVNESTQSVHMGPYVLINFNGLFDTYKWTATLNSSTTGNDNNAFDISLGYTSAQFVATTVPEPETYALFLAGLTCFGLFARRKKSLLS</sequence>
<accession>A0ABW3PAX0</accession>
<dbReference type="InterPro" id="IPR013424">
    <property type="entry name" value="Ice-binding_C"/>
</dbReference>
<protein>
    <submittedName>
        <fullName evidence="3">PEP-CTERM sorting domain-containing protein</fullName>
    </submittedName>
</protein>
<feature type="chain" id="PRO_5045064195" evidence="1">
    <location>
        <begin position="24"/>
        <end position="198"/>
    </location>
</feature>
<evidence type="ECO:0000313" key="3">
    <source>
        <dbReference type="EMBL" id="MFD1122643.1"/>
    </source>
</evidence>
<dbReference type="RefSeq" id="WP_379033366.1">
    <property type="nucleotide sequence ID" value="NZ_JBHTLN010000001.1"/>
</dbReference>
<keyword evidence="1" id="KW-0732">Signal</keyword>
<dbReference type="Proteomes" id="UP001597206">
    <property type="component" value="Unassembled WGS sequence"/>
</dbReference>
<dbReference type="NCBIfam" id="TIGR02595">
    <property type="entry name" value="PEP_CTERM"/>
    <property type="match status" value="1"/>
</dbReference>
<keyword evidence="4" id="KW-1185">Reference proteome</keyword>
<dbReference type="Pfam" id="PF07589">
    <property type="entry name" value="PEP-CTERM"/>
    <property type="match status" value="1"/>
</dbReference>
<evidence type="ECO:0000256" key="1">
    <source>
        <dbReference type="SAM" id="SignalP"/>
    </source>
</evidence>
<evidence type="ECO:0000259" key="2">
    <source>
        <dbReference type="Pfam" id="PF07589"/>
    </source>
</evidence>
<dbReference type="EMBL" id="JBHTLN010000001">
    <property type="protein sequence ID" value="MFD1122643.1"/>
    <property type="molecule type" value="Genomic_DNA"/>
</dbReference>
<name>A0ABW3PAX0_9PROT</name>
<reference evidence="4" key="1">
    <citation type="journal article" date="2019" name="Int. J. Syst. Evol. Microbiol.">
        <title>The Global Catalogue of Microorganisms (GCM) 10K type strain sequencing project: providing services to taxonomists for standard genome sequencing and annotation.</title>
        <authorList>
            <consortium name="The Broad Institute Genomics Platform"/>
            <consortium name="The Broad Institute Genome Sequencing Center for Infectious Disease"/>
            <person name="Wu L."/>
            <person name="Ma J."/>
        </authorList>
    </citation>
    <scope>NUCLEOTIDE SEQUENCE [LARGE SCALE GENOMIC DNA]</scope>
    <source>
        <strain evidence="4">CCUG 58411</strain>
    </source>
</reference>
<proteinExistence type="predicted"/>
<comment type="caution">
    <text evidence="3">The sequence shown here is derived from an EMBL/GenBank/DDBJ whole genome shotgun (WGS) entry which is preliminary data.</text>
</comment>
<gene>
    <name evidence="3" type="ORF">ACFQ2T_09035</name>
</gene>
<feature type="signal peptide" evidence="1">
    <location>
        <begin position="1"/>
        <end position="23"/>
    </location>
</feature>
<organism evidence="3 4">
    <name type="scientific">Methylophilus flavus</name>
    <dbReference type="NCBI Taxonomy" id="640084"/>
    <lineage>
        <taxon>Bacteria</taxon>
        <taxon>Pseudomonadati</taxon>
        <taxon>Pseudomonadota</taxon>
        <taxon>Betaproteobacteria</taxon>
        <taxon>Nitrosomonadales</taxon>
        <taxon>Methylophilaceae</taxon>
        <taxon>Methylophilus</taxon>
    </lineage>
</organism>